<name>A0AAU9UDI9_EUPED</name>
<keyword evidence="5" id="KW-0732">Signal</keyword>
<evidence type="ECO:0000256" key="4">
    <source>
        <dbReference type="SAM" id="MobiDB-lite"/>
    </source>
</evidence>
<keyword evidence="3" id="KW-0964">Secreted</keyword>
<dbReference type="CDD" id="cd23992">
    <property type="entry name" value="PBP_GOBP"/>
    <property type="match status" value="1"/>
</dbReference>
<dbReference type="Proteomes" id="UP001153954">
    <property type="component" value="Unassembled WGS sequence"/>
</dbReference>
<comment type="similarity">
    <text evidence="2">Belongs to the PBP/GOBP family.</text>
</comment>
<dbReference type="InterPro" id="IPR052295">
    <property type="entry name" value="Odorant-binding_protein"/>
</dbReference>
<gene>
    <name evidence="6" type="ORF">EEDITHA_LOCUS11380</name>
</gene>
<evidence type="ECO:0000313" key="7">
    <source>
        <dbReference type="Proteomes" id="UP001153954"/>
    </source>
</evidence>
<proteinExistence type="inferred from homology"/>
<organism evidence="6 7">
    <name type="scientific">Euphydryas editha</name>
    <name type="common">Edith's checkerspot</name>
    <dbReference type="NCBI Taxonomy" id="104508"/>
    <lineage>
        <taxon>Eukaryota</taxon>
        <taxon>Metazoa</taxon>
        <taxon>Ecdysozoa</taxon>
        <taxon>Arthropoda</taxon>
        <taxon>Hexapoda</taxon>
        <taxon>Insecta</taxon>
        <taxon>Pterygota</taxon>
        <taxon>Neoptera</taxon>
        <taxon>Endopterygota</taxon>
        <taxon>Lepidoptera</taxon>
        <taxon>Glossata</taxon>
        <taxon>Ditrysia</taxon>
        <taxon>Papilionoidea</taxon>
        <taxon>Nymphalidae</taxon>
        <taxon>Nymphalinae</taxon>
        <taxon>Euphydryas</taxon>
    </lineage>
</organism>
<feature type="compositionally biased region" description="Basic and acidic residues" evidence="4">
    <location>
        <begin position="53"/>
        <end position="81"/>
    </location>
</feature>
<evidence type="ECO:0000256" key="2">
    <source>
        <dbReference type="ARBA" id="ARBA00008098"/>
    </source>
</evidence>
<dbReference type="GO" id="GO:0005576">
    <property type="term" value="C:extracellular region"/>
    <property type="evidence" value="ECO:0007669"/>
    <property type="project" value="UniProtKB-SubCell"/>
</dbReference>
<evidence type="ECO:0000256" key="3">
    <source>
        <dbReference type="ARBA" id="ARBA00022525"/>
    </source>
</evidence>
<feature type="chain" id="PRO_5043908541" evidence="5">
    <location>
        <begin position="29"/>
        <end position="339"/>
    </location>
</feature>
<dbReference type="EMBL" id="CAKOGL010000016">
    <property type="protein sequence ID" value="CAH2095991.1"/>
    <property type="molecule type" value="Genomic_DNA"/>
</dbReference>
<keyword evidence="7" id="KW-1185">Reference proteome</keyword>
<feature type="region of interest" description="Disordered" evidence="4">
    <location>
        <begin position="53"/>
        <end position="241"/>
    </location>
</feature>
<dbReference type="PANTHER" id="PTHR21066:SF9">
    <property type="entry name" value="ODORANT-BINDING PROTEIN 59A"/>
    <property type="match status" value="1"/>
</dbReference>
<evidence type="ECO:0000256" key="1">
    <source>
        <dbReference type="ARBA" id="ARBA00004613"/>
    </source>
</evidence>
<dbReference type="InterPro" id="IPR036728">
    <property type="entry name" value="PBP_GOBP_sf"/>
</dbReference>
<dbReference type="Pfam" id="PF01395">
    <property type="entry name" value="PBP_GOBP"/>
    <property type="match status" value="1"/>
</dbReference>
<evidence type="ECO:0000256" key="5">
    <source>
        <dbReference type="SAM" id="SignalP"/>
    </source>
</evidence>
<accession>A0AAU9UDI9</accession>
<dbReference type="GO" id="GO:0005549">
    <property type="term" value="F:odorant binding"/>
    <property type="evidence" value="ECO:0007669"/>
    <property type="project" value="InterPro"/>
</dbReference>
<comment type="subcellular location">
    <subcellularLocation>
        <location evidence="1">Secreted</location>
    </subcellularLocation>
</comment>
<protein>
    <submittedName>
        <fullName evidence="6">Uncharacterized protein</fullName>
    </submittedName>
</protein>
<feature type="compositionally biased region" description="Polar residues" evidence="4">
    <location>
        <begin position="144"/>
        <end position="154"/>
    </location>
</feature>
<dbReference type="Gene3D" id="1.10.238.20">
    <property type="entry name" value="Pheromone/general odorant binding protein domain"/>
    <property type="match status" value="1"/>
</dbReference>
<feature type="compositionally biased region" description="Basic and acidic residues" evidence="4">
    <location>
        <begin position="90"/>
        <end position="138"/>
    </location>
</feature>
<feature type="compositionally biased region" description="Polar residues" evidence="4">
    <location>
        <begin position="180"/>
        <end position="199"/>
    </location>
</feature>
<dbReference type="PANTHER" id="PTHR21066">
    <property type="entry name" value="ODORANT-BINDING PROTEIN 59A-RELATED"/>
    <property type="match status" value="1"/>
</dbReference>
<dbReference type="InterPro" id="IPR006170">
    <property type="entry name" value="PBP/GOBP"/>
</dbReference>
<feature type="signal peptide" evidence="5">
    <location>
        <begin position="1"/>
        <end position="28"/>
    </location>
</feature>
<sequence>MTTSYVKMRVWQICVLVFYLLISNSTYALNCRSDRGAKEDEFRRVYNNCVKQVERNSSRHPSEDWKDRNYNQRNQRDRDNNNENWNSKNGNRDNDYEDRNRDMDHRDDGKERYDKRQNRENGNENGAKRMSDRYDRTNGKRSRMNMNENNSGSGRSRDGVMFNYGRNDQISGRDEFFQTEDMNSDSTGVQYYYPSTQSSRRYKREKRVEINSGQRSQYNPHSQKSNSHDNNYNKMNSSDNSSKEMDKACIFHCFLENLHMTDDRGMPDRYLVTHAFIRDEKNEDLQDFIQETIEECFQILDNENTEDKCQFSKDLLTCLTEKGRANCDNWSEKTSYLFE</sequence>
<comment type="caution">
    <text evidence="6">The sequence shown here is derived from an EMBL/GenBank/DDBJ whole genome shotgun (WGS) entry which is preliminary data.</text>
</comment>
<dbReference type="AlphaFoldDB" id="A0AAU9UDI9"/>
<reference evidence="6" key="1">
    <citation type="submission" date="2022-03" db="EMBL/GenBank/DDBJ databases">
        <authorList>
            <person name="Tunstrom K."/>
        </authorList>
    </citation>
    <scope>NUCLEOTIDE SEQUENCE</scope>
</reference>
<feature type="compositionally biased region" description="Polar residues" evidence="4">
    <location>
        <begin position="211"/>
        <end position="240"/>
    </location>
</feature>
<evidence type="ECO:0000313" key="6">
    <source>
        <dbReference type="EMBL" id="CAH2095991.1"/>
    </source>
</evidence>
<dbReference type="SUPFAM" id="SSF47565">
    <property type="entry name" value="Insect pheromone/odorant-binding proteins"/>
    <property type="match status" value="1"/>
</dbReference>